<reference evidence="6 7" key="1">
    <citation type="submission" date="2018-07" db="EMBL/GenBank/DDBJ databases">
        <title>Genomic Encyclopedia of Type Strains, Phase IV (KMG-IV): sequencing the most valuable type-strain genomes for metagenomic binning, comparative biology and taxonomic classification.</title>
        <authorList>
            <person name="Goeker M."/>
        </authorList>
    </citation>
    <scope>NUCLEOTIDE SEQUENCE [LARGE SCALE GENOMIC DNA]</scope>
    <source>
        <strain evidence="6 7">DSM 14324</strain>
    </source>
</reference>
<accession>A0A3D9DV34</accession>
<dbReference type="InterPro" id="IPR006058">
    <property type="entry name" value="2Fe2S_fd_BS"/>
</dbReference>
<dbReference type="SUPFAM" id="SSF54292">
    <property type="entry name" value="2Fe-2S ferredoxin-like"/>
    <property type="match status" value="1"/>
</dbReference>
<sequence length="487" mass="52951">MVMTSGYHGESTMLTLTFNGHPRQLDNIPAQTTALALLRDRFATCGTKEGCASGDCGACTIAIGTRDDAGHLHYHGANACILPAHQLQGCHVVTVEGLAHGDGLHPVQQAMVDHHGSQCGFCTPGIVMSLFCLDHERRHHGLDSPPDDDTIDAALGGNLCRCTGYRAIRDAARAMHALPSPVSDDTVDIAPAARSTTDGFYRPESRRELITLLSQHPQARLIAGGTDLMLEHTLALKPLPELIDLSSVAELKHIKEEKSGWWIGAGVTYHQLTSLLAEHYPAFHTLLERLGSQQIRHRATLAGNLANASPIGDTPPILLALGARLRINGIRGAREVFIDDFFTGYRRTVLTEGEYLDAIYLPRLRNGEQLLAWKLSKRRDDDISAVMLALRTVIGEDGRLHEVRVACGGMAETSQRARHVEAALEGQVLDDEVLNDACNALAEDFSPIDDVRASRDYRLAGAAGLLARACHRLTSRHDAIPMTLEEV</sequence>
<dbReference type="InterPro" id="IPR016208">
    <property type="entry name" value="Ald_Oxase/xanthine_DH-like"/>
</dbReference>
<dbReference type="InterPro" id="IPR012675">
    <property type="entry name" value="Beta-grasp_dom_sf"/>
</dbReference>
<dbReference type="InterPro" id="IPR014307">
    <property type="entry name" value="Xanthine_DH_ssu"/>
</dbReference>
<dbReference type="SUPFAM" id="SSF55447">
    <property type="entry name" value="CO dehydrogenase flavoprotein C-terminal domain-like"/>
    <property type="match status" value="1"/>
</dbReference>
<dbReference type="Gene3D" id="3.30.465.10">
    <property type="match status" value="1"/>
</dbReference>
<dbReference type="PANTHER" id="PTHR45444">
    <property type="entry name" value="XANTHINE DEHYDROGENASE"/>
    <property type="match status" value="1"/>
</dbReference>
<dbReference type="InterPro" id="IPR012175">
    <property type="entry name" value="Xanth_DH_ssu_bac"/>
</dbReference>
<dbReference type="InterPro" id="IPR036010">
    <property type="entry name" value="2Fe-2S_ferredoxin-like_sf"/>
</dbReference>
<gene>
    <name evidence="6" type="ORF">C8D72_1438</name>
</gene>
<dbReference type="Pfam" id="PF01799">
    <property type="entry name" value="Fer2_2"/>
    <property type="match status" value="1"/>
</dbReference>
<dbReference type="Proteomes" id="UP000256334">
    <property type="component" value="Unassembled WGS sequence"/>
</dbReference>
<evidence type="ECO:0000313" key="7">
    <source>
        <dbReference type="Proteomes" id="UP000256334"/>
    </source>
</evidence>
<dbReference type="PROSITE" id="PS00197">
    <property type="entry name" value="2FE2S_FER_1"/>
    <property type="match status" value="1"/>
</dbReference>
<dbReference type="InterPro" id="IPR005107">
    <property type="entry name" value="CO_DH_flav_C"/>
</dbReference>
<dbReference type="GO" id="GO:0005506">
    <property type="term" value="F:iron ion binding"/>
    <property type="evidence" value="ECO:0007669"/>
    <property type="project" value="InterPro"/>
</dbReference>
<keyword evidence="1" id="KW-0285">Flavoprotein</keyword>
<dbReference type="InterPro" id="IPR036683">
    <property type="entry name" value="CO_DH_flav_C_dom_sf"/>
</dbReference>
<dbReference type="InterPro" id="IPR016167">
    <property type="entry name" value="FAD-bd_PCMH_sub1"/>
</dbReference>
<keyword evidence="7" id="KW-1185">Reference proteome</keyword>
<dbReference type="InterPro" id="IPR036318">
    <property type="entry name" value="FAD-bd_PCMH-like_sf"/>
</dbReference>
<dbReference type="AlphaFoldDB" id="A0A3D9DV34"/>
<dbReference type="InterPro" id="IPR002346">
    <property type="entry name" value="Mopterin_DH_FAD-bd"/>
</dbReference>
<evidence type="ECO:0000259" key="5">
    <source>
        <dbReference type="PROSITE" id="PS51387"/>
    </source>
</evidence>
<evidence type="ECO:0000256" key="4">
    <source>
        <dbReference type="ARBA" id="ARBA00023004"/>
    </source>
</evidence>
<dbReference type="PROSITE" id="PS51387">
    <property type="entry name" value="FAD_PCMH"/>
    <property type="match status" value="1"/>
</dbReference>
<dbReference type="InterPro" id="IPR002888">
    <property type="entry name" value="2Fe-2S-bd"/>
</dbReference>
<dbReference type="Gene3D" id="3.30.390.50">
    <property type="entry name" value="CO dehydrogenase flavoprotein, C-terminal domain"/>
    <property type="match status" value="1"/>
</dbReference>
<dbReference type="Gene3D" id="3.30.43.10">
    <property type="entry name" value="Uridine Diphospho-n-acetylenolpyruvylglucosamine Reductase, domain 2"/>
    <property type="match status" value="1"/>
</dbReference>
<dbReference type="PIRSF" id="PIRSF036557">
    <property type="entry name" value="XdhA_RC"/>
    <property type="match status" value="1"/>
</dbReference>
<dbReference type="Gene3D" id="1.10.150.120">
    <property type="entry name" value="[2Fe-2S]-binding domain"/>
    <property type="match status" value="1"/>
</dbReference>
<dbReference type="Pfam" id="PF03450">
    <property type="entry name" value="CO_deh_flav_C"/>
    <property type="match status" value="1"/>
</dbReference>
<evidence type="ECO:0000313" key="6">
    <source>
        <dbReference type="EMBL" id="REC94612.1"/>
    </source>
</evidence>
<protein>
    <submittedName>
        <fullName evidence="6">Xanthine dehydrogenase small subunit</fullName>
    </submittedName>
</protein>
<proteinExistence type="predicted"/>
<name>A0A3D9DV34_9GAMM</name>
<evidence type="ECO:0000256" key="3">
    <source>
        <dbReference type="ARBA" id="ARBA00022827"/>
    </source>
</evidence>
<feature type="domain" description="FAD-binding PCMH-type" evidence="5">
    <location>
        <begin position="193"/>
        <end position="366"/>
    </location>
</feature>
<evidence type="ECO:0000256" key="2">
    <source>
        <dbReference type="ARBA" id="ARBA00022723"/>
    </source>
</evidence>
<dbReference type="NCBIfam" id="TIGR02963">
    <property type="entry name" value="xanthine_xdhA"/>
    <property type="match status" value="1"/>
</dbReference>
<keyword evidence="4" id="KW-0408">Iron</keyword>
<dbReference type="PANTHER" id="PTHR45444:SF3">
    <property type="entry name" value="XANTHINE DEHYDROGENASE"/>
    <property type="match status" value="1"/>
</dbReference>
<dbReference type="SMART" id="SM01092">
    <property type="entry name" value="CO_deh_flav_C"/>
    <property type="match status" value="1"/>
</dbReference>
<dbReference type="GO" id="GO:0004854">
    <property type="term" value="F:xanthine dehydrogenase activity"/>
    <property type="evidence" value="ECO:0007669"/>
    <property type="project" value="InterPro"/>
</dbReference>
<comment type="caution">
    <text evidence="6">The sequence shown here is derived from an EMBL/GenBank/DDBJ whole genome shotgun (WGS) entry which is preliminary data.</text>
</comment>
<keyword evidence="3" id="KW-0274">FAD</keyword>
<dbReference type="SUPFAM" id="SSF56176">
    <property type="entry name" value="FAD-binding/transporter-associated domain-like"/>
    <property type="match status" value="1"/>
</dbReference>
<dbReference type="InterPro" id="IPR036884">
    <property type="entry name" value="2Fe-2S-bd_dom_sf"/>
</dbReference>
<organism evidence="6 7">
    <name type="scientific">Kushneria indalinina DSM 14324</name>
    <dbReference type="NCBI Taxonomy" id="1122140"/>
    <lineage>
        <taxon>Bacteria</taxon>
        <taxon>Pseudomonadati</taxon>
        <taxon>Pseudomonadota</taxon>
        <taxon>Gammaproteobacteria</taxon>
        <taxon>Oceanospirillales</taxon>
        <taxon>Halomonadaceae</taxon>
        <taxon>Kushneria</taxon>
    </lineage>
</organism>
<dbReference type="GO" id="GO:0051537">
    <property type="term" value="F:2 iron, 2 sulfur cluster binding"/>
    <property type="evidence" value="ECO:0007669"/>
    <property type="project" value="InterPro"/>
</dbReference>
<dbReference type="Pfam" id="PF00941">
    <property type="entry name" value="FAD_binding_5"/>
    <property type="match status" value="1"/>
</dbReference>
<dbReference type="EMBL" id="QRDJ01000007">
    <property type="protein sequence ID" value="REC94612.1"/>
    <property type="molecule type" value="Genomic_DNA"/>
</dbReference>
<dbReference type="GO" id="GO:0071949">
    <property type="term" value="F:FAD binding"/>
    <property type="evidence" value="ECO:0007669"/>
    <property type="project" value="InterPro"/>
</dbReference>
<dbReference type="Gene3D" id="3.10.20.30">
    <property type="match status" value="1"/>
</dbReference>
<evidence type="ECO:0000256" key="1">
    <source>
        <dbReference type="ARBA" id="ARBA00022630"/>
    </source>
</evidence>
<dbReference type="InterPro" id="IPR016166">
    <property type="entry name" value="FAD-bd_PCMH"/>
</dbReference>
<keyword evidence="2" id="KW-0479">Metal-binding</keyword>
<dbReference type="InterPro" id="IPR016169">
    <property type="entry name" value="FAD-bd_PCMH_sub2"/>
</dbReference>
<dbReference type="SUPFAM" id="SSF47741">
    <property type="entry name" value="CO dehydrogenase ISP C-domain like"/>
    <property type="match status" value="1"/>
</dbReference>